<dbReference type="AlphaFoldDB" id="A0A0E4H2E4"/>
<sequence>MASSNNLKVGPDDLRATSHTIRGLIDEFNGTMQHYLTTTQNLAGAGGWTGPASVANLASSEDIHRAQTNLTTRWTSLCDQIDAAAAHYEEQERVNAQRHAAVGHA</sequence>
<dbReference type="InterPro" id="IPR010310">
    <property type="entry name" value="T7SS_ESAT-6-like"/>
</dbReference>
<proteinExistence type="predicted"/>
<accession>A0A0E4H2E4</accession>
<name>A0A0E4H2E4_MYCLN</name>
<dbReference type="STRING" id="141349.BN1232_06091"/>
<protein>
    <submittedName>
        <fullName evidence="1">Proteins of 100 residues with WXG</fullName>
    </submittedName>
</protein>
<gene>
    <name evidence="1" type="ORF">BN1232_06091</name>
</gene>
<dbReference type="EMBL" id="CTEE01000002">
    <property type="protein sequence ID" value="CQD24183.1"/>
    <property type="molecule type" value="Genomic_DNA"/>
</dbReference>
<dbReference type="Proteomes" id="UP000199251">
    <property type="component" value="Unassembled WGS sequence"/>
</dbReference>
<dbReference type="Gene3D" id="1.10.287.1060">
    <property type="entry name" value="ESAT-6-like"/>
    <property type="match status" value="1"/>
</dbReference>
<dbReference type="Pfam" id="PF06013">
    <property type="entry name" value="WXG100"/>
    <property type="match status" value="1"/>
</dbReference>
<evidence type="ECO:0000313" key="1">
    <source>
        <dbReference type="EMBL" id="CQD24183.1"/>
    </source>
</evidence>
<dbReference type="RefSeq" id="WP_090609873.1">
    <property type="nucleotide sequence ID" value="NZ_CTEE01000002.1"/>
</dbReference>
<organism evidence="1 2">
    <name type="scientific">Mycobacterium lentiflavum</name>
    <dbReference type="NCBI Taxonomy" id="141349"/>
    <lineage>
        <taxon>Bacteria</taxon>
        <taxon>Bacillati</taxon>
        <taxon>Actinomycetota</taxon>
        <taxon>Actinomycetes</taxon>
        <taxon>Mycobacteriales</taxon>
        <taxon>Mycobacteriaceae</taxon>
        <taxon>Mycobacterium</taxon>
        <taxon>Mycobacterium simiae complex</taxon>
    </lineage>
</organism>
<reference evidence="1 2" key="1">
    <citation type="submission" date="2015-03" db="EMBL/GenBank/DDBJ databases">
        <authorList>
            <person name="Urmite Genomes"/>
        </authorList>
    </citation>
    <scope>NUCLEOTIDE SEQUENCE [LARGE SCALE GENOMIC DNA]</scope>
    <source>
        <strain evidence="1 2">CSUR P1491</strain>
    </source>
</reference>
<dbReference type="SUPFAM" id="SSF140453">
    <property type="entry name" value="EsxAB dimer-like"/>
    <property type="match status" value="1"/>
</dbReference>
<dbReference type="InterPro" id="IPR036689">
    <property type="entry name" value="ESAT-6-like_sf"/>
</dbReference>
<evidence type="ECO:0000313" key="2">
    <source>
        <dbReference type="Proteomes" id="UP000199251"/>
    </source>
</evidence>